<protein>
    <submittedName>
        <fullName evidence="1">Uncharacterized protein</fullName>
    </submittedName>
</protein>
<dbReference type="EMBL" id="CP002808">
    <property type="protein sequence ID" value="AEG72535.1"/>
    <property type="molecule type" value="Genomic_DNA"/>
</dbReference>
<dbReference type="Proteomes" id="UP000007952">
    <property type="component" value="Chromosome"/>
</dbReference>
<dbReference type="STRING" id="859194.MHF_0240"/>
<dbReference type="BioCyc" id="MHAE859194:G1GR7-238-MONOMER"/>
<proteinExistence type="predicted"/>
<sequence length="214" mass="23694">MSPSKICALTLGGGGVTSAATYGMYYKNNSERIVKSEISEILLTNESEDEAWGQHYEKYKNSKDDLKIKGLDSTSETAWKTGIKQWCSEALETTWSNSSFYETAKKAKHWCIDTESIGDRIKRTIESGKEVIPDNASDGEWSNAWDKYHQGKGNNEIEALKDTSNSGGKGKIKAWCTDNKHLNASSHKDLKNSMKSWCTKDKTTTTPSSQGTGA</sequence>
<evidence type="ECO:0000313" key="1">
    <source>
        <dbReference type="EMBL" id="AEG72535.1"/>
    </source>
</evidence>
<gene>
    <name evidence="1" type="ordered locus">MHF_0240</name>
</gene>
<reference key="2">
    <citation type="submission" date="2011-05" db="EMBL/GenBank/DDBJ databases">
        <title>The Genome of Mycoplasma haemofelis Strain Ohio2, a pathogenic hemoplasma of the cat.</title>
        <authorList>
            <person name="Santos A.P."/>
            <person name="Guimaraes A.M.S."/>
            <person name="SanMiguel P.J."/>
            <person name="Martin S.W."/>
            <person name="Messick J.B."/>
        </authorList>
    </citation>
    <scope>NUCLEOTIDE SEQUENCE</scope>
    <source>
        <strain>Ohio2</strain>
    </source>
</reference>
<dbReference type="KEGG" id="mhf:MHF_0240"/>
<accession>F6FGE5</accession>
<dbReference type="AlphaFoldDB" id="F6FGE5"/>
<reference evidence="1 2" key="1">
    <citation type="journal article" date="2011" name="J. Bacteriol.">
        <title>Complete genome sequences of two hemotropic Mycoplasmas, Mycoplasma haemofelis strain Ohio2 and Mycoplasma suis strain Illinois.</title>
        <authorList>
            <person name="Messick J.B."/>
            <person name="Santos A.P."/>
            <person name="Guimaraes A.M."/>
        </authorList>
    </citation>
    <scope>NUCLEOTIDE SEQUENCE [LARGE SCALE GENOMIC DNA]</scope>
    <source>
        <strain evidence="1 2">Ohio2</strain>
    </source>
</reference>
<dbReference type="HOGENOM" id="CLU_1370876_0_0_14"/>
<organism evidence="1 2">
    <name type="scientific">Mycoplasma haemofelis (strain Ohio2)</name>
    <dbReference type="NCBI Taxonomy" id="859194"/>
    <lineage>
        <taxon>Bacteria</taxon>
        <taxon>Bacillati</taxon>
        <taxon>Mycoplasmatota</taxon>
        <taxon>Mollicutes</taxon>
        <taxon>Mycoplasmataceae</taxon>
        <taxon>Mycoplasma</taxon>
    </lineage>
</organism>
<name>F6FGE5_MYCHI</name>
<evidence type="ECO:0000313" key="2">
    <source>
        <dbReference type="Proteomes" id="UP000007952"/>
    </source>
</evidence>